<name>A0AAN9CLN9_9TELE</name>
<sequence>MNAEVEAEEHGSHWSDGLPKWLTVAYNASFCGFSKMLTSENSAQTLCGTVTRECKANGYKYLTKVQTTTKILLRDHPVMVLSLIPSLEVHLIRNKRLSSTD</sequence>
<keyword evidence="2" id="KW-1185">Reference proteome</keyword>
<dbReference type="Proteomes" id="UP001364617">
    <property type="component" value="Unassembled WGS sequence"/>
</dbReference>
<comment type="caution">
    <text evidence="1">The sequence shown here is derived from an EMBL/GenBank/DDBJ whole genome shotgun (WGS) entry which is preliminary data.</text>
</comment>
<evidence type="ECO:0000313" key="2">
    <source>
        <dbReference type="Proteomes" id="UP001364617"/>
    </source>
</evidence>
<reference evidence="1 2" key="1">
    <citation type="submission" date="2024-02" db="EMBL/GenBank/DDBJ databases">
        <title>Chromosome-level genome assembly of the Eurasian Minnow (Phoxinus phoxinus).</title>
        <authorList>
            <person name="Oriowo T.O."/>
            <person name="Martin S."/>
            <person name="Stange M."/>
            <person name="Chrysostomakis Y."/>
            <person name="Brown T."/>
            <person name="Winkler S."/>
            <person name="Kukowka S."/>
            <person name="Myers E.W."/>
            <person name="Bohne A."/>
        </authorList>
    </citation>
    <scope>NUCLEOTIDE SEQUENCE [LARGE SCALE GENOMIC DNA]</scope>
    <source>
        <strain evidence="1">ZFMK-TIS-60720</strain>
        <tissue evidence="1">Whole Organism</tissue>
    </source>
</reference>
<organism evidence="1 2">
    <name type="scientific">Phoxinus phoxinus</name>
    <name type="common">Eurasian minnow</name>
    <dbReference type="NCBI Taxonomy" id="58324"/>
    <lineage>
        <taxon>Eukaryota</taxon>
        <taxon>Metazoa</taxon>
        <taxon>Chordata</taxon>
        <taxon>Craniata</taxon>
        <taxon>Vertebrata</taxon>
        <taxon>Euteleostomi</taxon>
        <taxon>Actinopterygii</taxon>
        <taxon>Neopterygii</taxon>
        <taxon>Teleostei</taxon>
        <taxon>Ostariophysi</taxon>
        <taxon>Cypriniformes</taxon>
        <taxon>Leuciscidae</taxon>
        <taxon>Phoxininae</taxon>
        <taxon>Phoxinus</taxon>
    </lineage>
</organism>
<dbReference type="EMBL" id="JAYKXH010000017">
    <property type="protein sequence ID" value="KAK7138849.1"/>
    <property type="molecule type" value="Genomic_DNA"/>
</dbReference>
<evidence type="ECO:0000313" key="1">
    <source>
        <dbReference type="EMBL" id="KAK7138849.1"/>
    </source>
</evidence>
<accession>A0AAN9CLN9</accession>
<protein>
    <submittedName>
        <fullName evidence="1">Uncharacterized protein</fullName>
    </submittedName>
</protein>
<gene>
    <name evidence="1" type="ORF">R3I93_016074</name>
</gene>
<proteinExistence type="predicted"/>
<dbReference type="AlphaFoldDB" id="A0AAN9CLN9"/>